<dbReference type="OrthoDB" id="5346713at2759"/>
<dbReference type="Proteomes" id="UP000799440">
    <property type="component" value="Unassembled WGS sequence"/>
</dbReference>
<feature type="compositionally biased region" description="Polar residues" evidence="1">
    <location>
        <begin position="98"/>
        <end position="122"/>
    </location>
</feature>
<feature type="region of interest" description="Disordered" evidence="1">
    <location>
        <begin position="678"/>
        <end position="724"/>
    </location>
</feature>
<feature type="compositionally biased region" description="Polar residues" evidence="1">
    <location>
        <begin position="344"/>
        <end position="359"/>
    </location>
</feature>
<evidence type="ECO:0000313" key="3">
    <source>
        <dbReference type="Proteomes" id="UP000799440"/>
    </source>
</evidence>
<feature type="compositionally biased region" description="Polar residues" evidence="1">
    <location>
        <begin position="450"/>
        <end position="462"/>
    </location>
</feature>
<evidence type="ECO:0000313" key="2">
    <source>
        <dbReference type="EMBL" id="KAF2745529.1"/>
    </source>
</evidence>
<sequence>MSASVQTVSATVAVHSLNTPISFTSSALPSFSTPSYHEPRAHRSVLRNAVDPASRPRSLTMGDRAPPGDLEMAEDIEQASDAAARRPSWIKRLSIVSTSHASSRNSSPGPISPSVSCSNGSMAFSHDGSTAPMVGTRPPSRGSSLPPNKLVKRSSSVHIAQDGSFPGSGSRLPSLRRPATSHQRATLLEMATEDSADPLPAMIPSKLHNDLSYAQFFTAKVSKEKTLSKRRTSVAHGRTFKRIVPNSHLMHKPTLVLARSVAASSEVDDMSSDDGDSDFFLSRPDTPVSITAVDAESDVGEDDDATRSRRSFSLSDLLAPGIKSKKQRASRQPSAKLVRKSSQKVDSVSLAGQDTNQGDTVHGELIATSANRDPVDPAPVARDICSQGGLARAEAPGMHVEAQGDSKYDNTLPPSQTSAVATPCLASMPESKSTKPLTPTSVQPMRPSRHSVTPSEQASTLVGSDNEIRCTGEESDADLETVFDSLRTGATRSTSGARGPRIETIFDESPPSKVKVTALRDLLPKGTFRDYADVCVSGQQTISEEEESITTPVRTIVPERSTDGSPSMIRSHGAPTFPSLVSSAKPGPPKPLSLGTLEWDSRIEDDDSSKWSLEDEVDSASWAESPSFPPAHYALAPIAVQRHRSQPLYTGFGPKPSQQQLAFETPDRDARSTIFDWSEQQLADRSSGARTPPRPRTVHGKKDADRRGSRSVGRRVPSYLHARSQSVPVVPDAGKRGTVVTNKFGTWGVGSKGVSEDWDDDFDFSEIHEEPTSEDKQTSHRVDSGTAMVVPKSIQEQQTNVLANIGLLREWGLLIEELKEHRARGAALGLLQGPTAAMWDEVEAMIDLAEANYDEGISPSSRPASPDFDDDAFGDVSGPNLEHSQERRVSGGQATKALGKHDRSTTNRVSILPSTSDVFGPTLPVSSAPMTGPAKATPDSTTNVTRPRKDSEAKARSVIEALQRRKSVHEPMPEPATTPTSKKVPFDTATLRRIVPYVNTLTRQVKDTLREADGLQLSPSTSPEEPPFSRMFHTDNDLAARMEVVAIK</sequence>
<feature type="region of interest" description="Disordered" evidence="1">
    <location>
        <begin position="98"/>
        <end position="150"/>
    </location>
</feature>
<protein>
    <submittedName>
        <fullName evidence="2">Uncharacterized protein</fullName>
    </submittedName>
</protein>
<evidence type="ECO:0000256" key="1">
    <source>
        <dbReference type="SAM" id="MobiDB-lite"/>
    </source>
</evidence>
<feature type="region of interest" description="Disordered" evidence="1">
    <location>
        <begin position="428"/>
        <end position="462"/>
    </location>
</feature>
<organism evidence="2 3">
    <name type="scientific">Sporormia fimetaria CBS 119925</name>
    <dbReference type="NCBI Taxonomy" id="1340428"/>
    <lineage>
        <taxon>Eukaryota</taxon>
        <taxon>Fungi</taxon>
        <taxon>Dikarya</taxon>
        <taxon>Ascomycota</taxon>
        <taxon>Pezizomycotina</taxon>
        <taxon>Dothideomycetes</taxon>
        <taxon>Pleosporomycetidae</taxon>
        <taxon>Pleosporales</taxon>
        <taxon>Sporormiaceae</taxon>
        <taxon>Sporormia</taxon>
    </lineage>
</organism>
<feature type="region of interest" description="Disordered" evidence="1">
    <location>
        <begin position="291"/>
        <end position="359"/>
    </location>
</feature>
<feature type="compositionally biased region" description="Polar residues" evidence="1">
    <location>
        <begin position="430"/>
        <end position="443"/>
    </location>
</feature>
<feature type="region of interest" description="Disordered" evidence="1">
    <location>
        <begin position="33"/>
        <end position="69"/>
    </location>
</feature>
<gene>
    <name evidence="2" type="ORF">M011DRAFT_469584</name>
</gene>
<reference evidence="2" key="1">
    <citation type="journal article" date="2020" name="Stud. Mycol.">
        <title>101 Dothideomycetes genomes: a test case for predicting lifestyles and emergence of pathogens.</title>
        <authorList>
            <person name="Haridas S."/>
            <person name="Albert R."/>
            <person name="Binder M."/>
            <person name="Bloem J."/>
            <person name="Labutti K."/>
            <person name="Salamov A."/>
            <person name="Andreopoulos B."/>
            <person name="Baker S."/>
            <person name="Barry K."/>
            <person name="Bills G."/>
            <person name="Bluhm B."/>
            <person name="Cannon C."/>
            <person name="Castanera R."/>
            <person name="Culley D."/>
            <person name="Daum C."/>
            <person name="Ezra D."/>
            <person name="Gonzalez J."/>
            <person name="Henrissat B."/>
            <person name="Kuo A."/>
            <person name="Liang C."/>
            <person name="Lipzen A."/>
            <person name="Lutzoni F."/>
            <person name="Magnuson J."/>
            <person name="Mondo S."/>
            <person name="Nolan M."/>
            <person name="Ohm R."/>
            <person name="Pangilinan J."/>
            <person name="Park H.-J."/>
            <person name="Ramirez L."/>
            <person name="Alfaro M."/>
            <person name="Sun H."/>
            <person name="Tritt A."/>
            <person name="Yoshinaga Y."/>
            <person name="Zwiers L.-H."/>
            <person name="Turgeon B."/>
            <person name="Goodwin S."/>
            <person name="Spatafora J."/>
            <person name="Crous P."/>
            <person name="Grigoriev I."/>
        </authorList>
    </citation>
    <scope>NUCLEOTIDE SEQUENCE</scope>
    <source>
        <strain evidence="2">CBS 119925</strain>
    </source>
</reference>
<feature type="compositionally biased region" description="Acidic residues" evidence="1">
    <location>
        <begin position="295"/>
        <end position="304"/>
    </location>
</feature>
<proteinExistence type="predicted"/>
<dbReference type="AlphaFoldDB" id="A0A6A6V757"/>
<feature type="region of interest" description="Disordered" evidence="1">
    <location>
        <begin position="925"/>
        <end position="955"/>
    </location>
</feature>
<accession>A0A6A6V757</accession>
<keyword evidence="3" id="KW-1185">Reference proteome</keyword>
<name>A0A6A6V757_9PLEO</name>
<dbReference type="EMBL" id="MU006582">
    <property type="protein sequence ID" value="KAF2745529.1"/>
    <property type="molecule type" value="Genomic_DNA"/>
</dbReference>
<feature type="region of interest" description="Disordered" evidence="1">
    <location>
        <begin position="855"/>
        <end position="907"/>
    </location>
</feature>